<feature type="region of interest" description="Disordered" evidence="1">
    <location>
        <begin position="213"/>
        <end position="280"/>
    </location>
</feature>
<dbReference type="SUPFAM" id="SSF88874">
    <property type="entry name" value="Receptor-binding domain of short tail fibre protein gp12"/>
    <property type="match status" value="1"/>
</dbReference>
<protein>
    <submittedName>
        <fullName evidence="4">Tail fiber protein</fullName>
    </submittedName>
</protein>
<feature type="compositionally biased region" description="Low complexity" evidence="1">
    <location>
        <begin position="270"/>
        <end position="280"/>
    </location>
</feature>
<keyword evidence="5" id="KW-1185">Reference proteome</keyword>
<organism evidence="4 5">
    <name type="scientific">Flavobacterium flabelliforme</name>
    <dbReference type="NCBI Taxonomy" id="2816119"/>
    <lineage>
        <taxon>Bacteria</taxon>
        <taxon>Pseudomonadati</taxon>
        <taxon>Bacteroidota</taxon>
        <taxon>Flavobacteriia</taxon>
        <taxon>Flavobacteriales</taxon>
        <taxon>Flavobacteriaceae</taxon>
        <taxon>Flavobacterium</taxon>
    </lineage>
</organism>
<feature type="chain" id="PRO_5045678244" evidence="2">
    <location>
        <begin position="22"/>
        <end position="294"/>
    </location>
</feature>
<dbReference type="EMBL" id="JAGFBU010000001">
    <property type="protein sequence ID" value="MBP4140463.1"/>
    <property type="molecule type" value="Genomic_DNA"/>
</dbReference>
<name>A0ABS5CPC0_9FLAO</name>
<dbReference type="RefSeq" id="WP_210644232.1">
    <property type="nucleotide sequence ID" value="NZ_JAGFBU010000001.1"/>
</dbReference>
<sequence>MKSKLLLSTLFLFCAITANFAQTSVSQAGIAIQGIARGENNTAIVSQPINLKFTFYYLDASSIQKVIYSVTKNLTTDAFGVFSDVVDPTAVNNALFANKVVSLKIEKGDELISDEPLRHVPYAISANNGVPTGSIMPFIGIIAPQGWVLCDGKPLPNTATDLIAMLGNSNAPNLLGMFLRGTGTAGSGQTGPALKTVQQDDLKSHLHNVSLTTSTTGEHNHTNGSFTGLSRNTTGNESTTASGIDSTKGEVDVKNLGTLLPAGNHSHNVTGNTANTGTTETRPVNYGVNYIIKL</sequence>
<evidence type="ECO:0000313" key="5">
    <source>
        <dbReference type="Proteomes" id="UP000674217"/>
    </source>
</evidence>
<evidence type="ECO:0000256" key="1">
    <source>
        <dbReference type="SAM" id="MobiDB-lite"/>
    </source>
</evidence>
<reference evidence="4 5" key="1">
    <citation type="submission" date="2021-03" db="EMBL/GenBank/DDBJ databases">
        <title>Flavobacterium Flabelliformis Sp. Nov. And Flavobacterium Geliluteum Sp. Nov., Two Novel Multidrug Resistant Psychrophilic Species Isolated From Antarctica.</title>
        <authorList>
            <person name="Kralova S."/>
            <person name="Busse H.J."/>
            <person name="Bezdicek M."/>
            <person name="Nykrynova M."/>
            <person name="Kroupova E."/>
            <person name="Krsek D."/>
            <person name="Sedlacek I."/>
        </authorList>
    </citation>
    <scope>NUCLEOTIDE SEQUENCE [LARGE SCALE GENOMIC DNA]</scope>
    <source>
        <strain evidence="4 5">P4023</strain>
    </source>
</reference>
<feature type="signal peptide" evidence="2">
    <location>
        <begin position="1"/>
        <end position="21"/>
    </location>
</feature>
<dbReference type="Proteomes" id="UP000674217">
    <property type="component" value="Unassembled WGS sequence"/>
</dbReference>
<evidence type="ECO:0000259" key="3">
    <source>
        <dbReference type="Pfam" id="PF07484"/>
    </source>
</evidence>
<keyword evidence="2" id="KW-0732">Signal</keyword>
<feature type="compositionally biased region" description="Polar residues" evidence="1">
    <location>
        <begin position="213"/>
        <end position="245"/>
    </location>
</feature>
<evidence type="ECO:0000256" key="2">
    <source>
        <dbReference type="SAM" id="SignalP"/>
    </source>
</evidence>
<gene>
    <name evidence="4" type="ORF">J3S90_01435</name>
</gene>
<evidence type="ECO:0000313" key="4">
    <source>
        <dbReference type="EMBL" id="MBP4140463.1"/>
    </source>
</evidence>
<dbReference type="InterPro" id="IPR037053">
    <property type="entry name" value="Phage_tail_collar_dom_sf"/>
</dbReference>
<dbReference type="Gene3D" id="3.90.1340.10">
    <property type="entry name" value="Phage tail collar domain"/>
    <property type="match status" value="1"/>
</dbReference>
<comment type="caution">
    <text evidence="4">The sequence shown here is derived from an EMBL/GenBank/DDBJ whole genome shotgun (WGS) entry which is preliminary data.</text>
</comment>
<proteinExistence type="predicted"/>
<dbReference type="InterPro" id="IPR011083">
    <property type="entry name" value="Phage_tail_collar_dom"/>
</dbReference>
<feature type="domain" description="Phage tail collar" evidence="3">
    <location>
        <begin position="133"/>
        <end position="174"/>
    </location>
</feature>
<accession>A0ABS5CPC0</accession>
<dbReference type="Pfam" id="PF07484">
    <property type="entry name" value="Collar"/>
    <property type="match status" value="1"/>
</dbReference>